<feature type="domain" description="C2H2-type" evidence="6">
    <location>
        <begin position="160"/>
        <end position="187"/>
    </location>
</feature>
<dbReference type="PROSITE" id="PS50157">
    <property type="entry name" value="ZINC_FINGER_C2H2_2"/>
    <property type="match status" value="1"/>
</dbReference>
<reference evidence="7" key="1">
    <citation type="submission" date="2014-12" db="EMBL/GenBank/DDBJ databases">
        <title>Insight into the proteome of Arion vulgaris.</title>
        <authorList>
            <person name="Aradska J."/>
            <person name="Bulat T."/>
            <person name="Smidak R."/>
            <person name="Sarate P."/>
            <person name="Gangsoo J."/>
            <person name="Sialana F."/>
            <person name="Bilban M."/>
            <person name="Lubec G."/>
        </authorList>
    </citation>
    <scope>NUCLEOTIDE SEQUENCE</scope>
    <source>
        <tissue evidence="7">Skin</tissue>
    </source>
</reference>
<evidence type="ECO:0000259" key="6">
    <source>
        <dbReference type="PROSITE" id="PS50157"/>
    </source>
</evidence>
<dbReference type="AlphaFoldDB" id="A0A0B6YB73"/>
<evidence type="ECO:0000256" key="5">
    <source>
        <dbReference type="PROSITE-ProRule" id="PRU00042"/>
    </source>
</evidence>
<dbReference type="Gene3D" id="3.30.160.60">
    <property type="entry name" value="Classic Zinc Finger"/>
    <property type="match status" value="1"/>
</dbReference>
<dbReference type="InterPro" id="IPR013087">
    <property type="entry name" value="Znf_C2H2_type"/>
</dbReference>
<sequence>KESDETGNFDMVHDHKDIIMKTENMNRDPCLTSSRDQRMGNLRESMQVSKFQVIIENVTDKIAHDYDNLTIKQEDCSNLSEHEVYVPKKDRRHSVSNVSWKHLDKYDVCGIGLIKLASFNTQSKKNEGKKSDICHFSNLGFTCSDTLWAHRRAHSGEKSYTCVLCNRGFVQFGSLKRHIDQHKMYRSEE</sequence>
<evidence type="ECO:0000256" key="2">
    <source>
        <dbReference type="ARBA" id="ARBA00022737"/>
    </source>
</evidence>
<dbReference type="FunFam" id="3.30.160.60:FF:000100">
    <property type="entry name" value="Zinc finger 45-like"/>
    <property type="match status" value="1"/>
</dbReference>
<name>A0A0B6YB73_9EUPU</name>
<feature type="non-terminal residue" evidence="7">
    <location>
        <position position="189"/>
    </location>
</feature>
<keyword evidence="4" id="KW-0862">Zinc</keyword>
<organism evidence="7">
    <name type="scientific">Arion vulgaris</name>
    <dbReference type="NCBI Taxonomy" id="1028688"/>
    <lineage>
        <taxon>Eukaryota</taxon>
        <taxon>Metazoa</taxon>
        <taxon>Spiralia</taxon>
        <taxon>Lophotrochozoa</taxon>
        <taxon>Mollusca</taxon>
        <taxon>Gastropoda</taxon>
        <taxon>Heterobranchia</taxon>
        <taxon>Euthyneura</taxon>
        <taxon>Panpulmonata</taxon>
        <taxon>Eupulmonata</taxon>
        <taxon>Stylommatophora</taxon>
        <taxon>Helicina</taxon>
        <taxon>Arionoidea</taxon>
        <taxon>Arionidae</taxon>
        <taxon>Arion</taxon>
    </lineage>
</organism>
<evidence type="ECO:0000256" key="4">
    <source>
        <dbReference type="ARBA" id="ARBA00022833"/>
    </source>
</evidence>
<evidence type="ECO:0000313" key="7">
    <source>
        <dbReference type="EMBL" id="CEK53056.1"/>
    </source>
</evidence>
<keyword evidence="1" id="KW-0479">Metal-binding</keyword>
<keyword evidence="2" id="KW-0677">Repeat</keyword>
<gene>
    <name evidence="7" type="primary">ORF18903</name>
</gene>
<proteinExistence type="predicted"/>
<feature type="non-terminal residue" evidence="7">
    <location>
        <position position="1"/>
    </location>
</feature>
<dbReference type="GO" id="GO:0008270">
    <property type="term" value="F:zinc ion binding"/>
    <property type="evidence" value="ECO:0007669"/>
    <property type="project" value="UniProtKB-KW"/>
</dbReference>
<dbReference type="InterPro" id="IPR036236">
    <property type="entry name" value="Znf_C2H2_sf"/>
</dbReference>
<dbReference type="PROSITE" id="PS00028">
    <property type="entry name" value="ZINC_FINGER_C2H2_1"/>
    <property type="match status" value="1"/>
</dbReference>
<dbReference type="SUPFAM" id="SSF57667">
    <property type="entry name" value="beta-beta-alpha zinc fingers"/>
    <property type="match status" value="1"/>
</dbReference>
<protein>
    <recommendedName>
        <fullName evidence="6">C2H2-type domain-containing protein</fullName>
    </recommendedName>
</protein>
<evidence type="ECO:0000256" key="1">
    <source>
        <dbReference type="ARBA" id="ARBA00022723"/>
    </source>
</evidence>
<dbReference type="EMBL" id="HACG01006191">
    <property type="protein sequence ID" value="CEK53056.1"/>
    <property type="molecule type" value="Transcribed_RNA"/>
</dbReference>
<evidence type="ECO:0000256" key="3">
    <source>
        <dbReference type="ARBA" id="ARBA00022771"/>
    </source>
</evidence>
<keyword evidence="3 5" id="KW-0863">Zinc-finger</keyword>
<accession>A0A0B6YB73</accession>